<evidence type="ECO:0000313" key="2">
    <source>
        <dbReference type="Proteomes" id="UP000078295"/>
    </source>
</evidence>
<accession>A0AB36DN58</accession>
<dbReference type="Proteomes" id="UP000078295">
    <property type="component" value="Unassembled WGS sequence"/>
</dbReference>
<protein>
    <submittedName>
        <fullName evidence="1">Uncharacterized protein</fullName>
    </submittedName>
</protein>
<organism evidence="1 2">
    <name type="scientific">Moraxella catarrhalis</name>
    <name type="common">Branhamella catarrhalis</name>
    <dbReference type="NCBI Taxonomy" id="480"/>
    <lineage>
        <taxon>Bacteria</taxon>
        <taxon>Pseudomonadati</taxon>
        <taxon>Pseudomonadota</taxon>
        <taxon>Gammaproteobacteria</taxon>
        <taxon>Moraxellales</taxon>
        <taxon>Moraxellaceae</taxon>
        <taxon>Moraxella</taxon>
    </lineage>
</organism>
<gene>
    <name evidence="1" type="ORF">AO370_1538</name>
</gene>
<comment type="caution">
    <text evidence="1">The sequence shown here is derived from an EMBL/GenBank/DDBJ whole genome shotgun (WGS) entry which is preliminary data.</text>
</comment>
<reference evidence="1 2" key="1">
    <citation type="journal article" date="2016" name="Genome Biol. Evol.">
        <title>Comparative Genomic Analyses of the Moraxella catarrhalis Serosensitive and Seroresistant Lineages Demonstrate Their Independent Evolution.</title>
        <authorList>
            <person name="Earl J.P."/>
            <person name="de Vries S.P."/>
            <person name="Ahmed A."/>
            <person name="Powell E."/>
            <person name="Schultz M.P."/>
            <person name="Hermans P.W."/>
            <person name="Hill D.J."/>
            <person name="Zhou Z."/>
            <person name="Constantinidou C.I."/>
            <person name="Hu F.Z."/>
            <person name="Bootsma H.J."/>
            <person name="Ehrlich G.D."/>
        </authorList>
    </citation>
    <scope>NUCLEOTIDE SEQUENCE [LARGE SCALE GENOMIC DNA]</scope>
    <source>
        <strain evidence="1 2">F23</strain>
    </source>
</reference>
<dbReference type="RefSeq" id="WP_155732053.1">
    <property type="nucleotide sequence ID" value="NZ_JAABLA010000037.1"/>
</dbReference>
<sequence>MQNYIDQLDAVKAKTAKSKLALANKLGIAVTATVIDEHEVFVDVIKKL</sequence>
<evidence type="ECO:0000313" key="1">
    <source>
        <dbReference type="EMBL" id="OAV23934.1"/>
    </source>
</evidence>
<dbReference type="AlphaFoldDB" id="A0AB36DN58"/>
<proteinExistence type="predicted"/>
<name>A0AB36DN58_MORCA</name>
<dbReference type="EMBL" id="LXHQ01000039">
    <property type="protein sequence ID" value="OAV23934.1"/>
    <property type="molecule type" value="Genomic_DNA"/>
</dbReference>